<evidence type="ECO:0000256" key="6">
    <source>
        <dbReference type="ARBA" id="ARBA00070228"/>
    </source>
</evidence>
<dbReference type="InterPro" id="IPR010067">
    <property type="entry name" value="ABC_SsuA_sub-bd"/>
</dbReference>
<organism evidence="10 11">
    <name type="scientific">Symplocastrum torsivum CPER-KK1</name>
    <dbReference type="NCBI Taxonomy" id="450513"/>
    <lineage>
        <taxon>Bacteria</taxon>
        <taxon>Bacillati</taxon>
        <taxon>Cyanobacteriota</taxon>
        <taxon>Cyanophyceae</taxon>
        <taxon>Oscillatoriophycideae</taxon>
        <taxon>Oscillatoriales</taxon>
        <taxon>Microcoleaceae</taxon>
        <taxon>Symplocastrum</taxon>
    </lineage>
</organism>
<feature type="chain" id="PRO_5037189079" description="Putative aliphatic sulfonates-binding protein" evidence="8">
    <location>
        <begin position="40"/>
        <end position="361"/>
    </location>
</feature>
<dbReference type="SUPFAM" id="SSF53850">
    <property type="entry name" value="Periplasmic binding protein-like II"/>
    <property type="match status" value="1"/>
</dbReference>
<dbReference type="Gene3D" id="3.40.190.10">
    <property type="entry name" value="Periplasmic binding protein-like II"/>
    <property type="match status" value="2"/>
</dbReference>
<evidence type="ECO:0000256" key="1">
    <source>
        <dbReference type="ARBA" id="ARBA00004418"/>
    </source>
</evidence>
<dbReference type="PANTHER" id="PTHR30024:SF42">
    <property type="entry name" value="ALIPHATIC SULFONATES-BINDING PROTEIN-RELATED"/>
    <property type="match status" value="1"/>
</dbReference>
<gene>
    <name evidence="10" type="ORF">KME25_23410</name>
</gene>
<evidence type="ECO:0000256" key="5">
    <source>
        <dbReference type="ARBA" id="ARBA00055538"/>
    </source>
</evidence>
<comment type="subcellular location">
    <subcellularLocation>
        <location evidence="1">Periplasm</location>
    </subcellularLocation>
</comment>
<accession>A0A951PQ74</accession>
<feature type="region of interest" description="Disordered" evidence="7">
    <location>
        <begin position="42"/>
        <end position="64"/>
    </location>
</feature>
<dbReference type="PANTHER" id="PTHR30024">
    <property type="entry name" value="ALIPHATIC SULFONATES-BINDING PROTEIN-RELATED"/>
    <property type="match status" value="1"/>
</dbReference>
<keyword evidence="4 8" id="KW-0732">Signal</keyword>
<name>A0A951PQ74_9CYAN</name>
<dbReference type="GO" id="GO:0042597">
    <property type="term" value="C:periplasmic space"/>
    <property type="evidence" value="ECO:0007669"/>
    <property type="project" value="UniProtKB-SubCell"/>
</dbReference>
<evidence type="ECO:0000313" key="11">
    <source>
        <dbReference type="Proteomes" id="UP000753908"/>
    </source>
</evidence>
<dbReference type="Proteomes" id="UP000753908">
    <property type="component" value="Unassembled WGS sequence"/>
</dbReference>
<dbReference type="InterPro" id="IPR001638">
    <property type="entry name" value="Solute-binding_3/MltF_N"/>
</dbReference>
<dbReference type="AlphaFoldDB" id="A0A951PQ74"/>
<dbReference type="NCBIfam" id="TIGR01728">
    <property type="entry name" value="SsuA_fam"/>
    <property type="match status" value="1"/>
</dbReference>
<comment type="function">
    <text evidence="5">Part of a binding-protein-dependent transport system for aliphatic sulfonates. Putative binding protein.</text>
</comment>
<dbReference type="GO" id="GO:0042626">
    <property type="term" value="F:ATPase-coupled transmembrane transporter activity"/>
    <property type="evidence" value="ECO:0007669"/>
    <property type="project" value="InterPro"/>
</dbReference>
<sequence>MLSQFKHLVIKHKKLRSTPNVVLLFATTLCLGLATSACAPNNSSSSTTPAVSNQNTSPQATQASGADKQNVLRIGYVRWGLLPLIRQRGTLERELAAKNIKVEWVGPFPNFAPVLEAINAGSVDLAAGGDIPAISGLAGGVPVCLLAYRPAVPQAEALLVRADSPIQAPTDLVGKTVAVNRGGWGEHLLLKVLEKENVPKEQVKRAYMSPTDAMPALMQGHVDAWAMWDPGLAIAEVDHPTRRIASGEAAPHYGVYVVHRQALSEKATTISAILDVIKQEGEWVTTKPDEAAGVLEKALSVSPKAAKQAFERKPVEKVLPLEPLVLTDIQNSADWMLEQKAIPKRVDIATSVCPSITALNK</sequence>
<feature type="domain" description="Solute-binding protein family 3/N-terminal" evidence="9">
    <location>
        <begin position="71"/>
        <end position="287"/>
    </location>
</feature>
<evidence type="ECO:0000256" key="3">
    <source>
        <dbReference type="ARBA" id="ARBA00022448"/>
    </source>
</evidence>
<feature type="signal peptide" evidence="8">
    <location>
        <begin position="1"/>
        <end position="39"/>
    </location>
</feature>
<dbReference type="InterPro" id="IPR015168">
    <property type="entry name" value="SsuA/THI5"/>
</dbReference>
<protein>
    <recommendedName>
        <fullName evidence="6">Putative aliphatic sulfonates-binding protein</fullName>
    </recommendedName>
</protein>
<evidence type="ECO:0000313" key="10">
    <source>
        <dbReference type="EMBL" id="MBW4547361.1"/>
    </source>
</evidence>
<comment type="caution">
    <text evidence="10">The sequence shown here is derived from an EMBL/GenBank/DDBJ whole genome shotgun (WGS) entry which is preliminary data.</text>
</comment>
<evidence type="ECO:0000256" key="2">
    <source>
        <dbReference type="ARBA" id="ARBA00010742"/>
    </source>
</evidence>
<reference evidence="10" key="1">
    <citation type="submission" date="2021-05" db="EMBL/GenBank/DDBJ databases">
        <authorList>
            <person name="Pietrasiak N."/>
            <person name="Ward R."/>
            <person name="Stajich J.E."/>
            <person name="Kurbessoian T."/>
        </authorList>
    </citation>
    <scope>NUCLEOTIDE SEQUENCE</scope>
    <source>
        <strain evidence="10">CPER-KK1</strain>
    </source>
</reference>
<evidence type="ECO:0000259" key="9">
    <source>
        <dbReference type="SMART" id="SM00062"/>
    </source>
</evidence>
<dbReference type="SMART" id="SM00062">
    <property type="entry name" value="PBPb"/>
    <property type="match status" value="1"/>
</dbReference>
<keyword evidence="3" id="KW-0813">Transport</keyword>
<dbReference type="EMBL" id="JAHHIF010000040">
    <property type="protein sequence ID" value="MBW4547361.1"/>
    <property type="molecule type" value="Genomic_DNA"/>
</dbReference>
<proteinExistence type="inferred from homology"/>
<dbReference type="FunFam" id="3.40.190.10:FF:000050">
    <property type="entry name" value="Sulfonate ABC transporter substrate-binding protein"/>
    <property type="match status" value="1"/>
</dbReference>
<evidence type="ECO:0000256" key="8">
    <source>
        <dbReference type="SAM" id="SignalP"/>
    </source>
</evidence>
<reference evidence="10" key="2">
    <citation type="journal article" date="2022" name="Microbiol. Resour. Announc.">
        <title>Metagenome Sequencing to Explore Phylogenomics of Terrestrial Cyanobacteria.</title>
        <authorList>
            <person name="Ward R.D."/>
            <person name="Stajich J.E."/>
            <person name="Johansen J.R."/>
            <person name="Huntemann M."/>
            <person name="Clum A."/>
            <person name="Foster B."/>
            <person name="Foster B."/>
            <person name="Roux S."/>
            <person name="Palaniappan K."/>
            <person name="Varghese N."/>
            <person name="Mukherjee S."/>
            <person name="Reddy T.B.K."/>
            <person name="Daum C."/>
            <person name="Copeland A."/>
            <person name="Chen I.A."/>
            <person name="Ivanova N.N."/>
            <person name="Kyrpides N.C."/>
            <person name="Shapiro N."/>
            <person name="Eloe-Fadrosh E.A."/>
            <person name="Pietrasiak N."/>
        </authorList>
    </citation>
    <scope>NUCLEOTIDE SEQUENCE</scope>
    <source>
        <strain evidence="10">CPER-KK1</strain>
    </source>
</reference>
<evidence type="ECO:0000256" key="4">
    <source>
        <dbReference type="ARBA" id="ARBA00022729"/>
    </source>
</evidence>
<dbReference type="GO" id="GO:0016020">
    <property type="term" value="C:membrane"/>
    <property type="evidence" value="ECO:0007669"/>
    <property type="project" value="InterPro"/>
</dbReference>
<dbReference type="Pfam" id="PF09084">
    <property type="entry name" value="NMT1"/>
    <property type="match status" value="1"/>
</dbReference>
<evidence type="ECO:0000256" key="7">
    <source>
        <dbReference type="SAM" id="MobiDB-lite"/>
    </source>
</evidence>
<comment type="similarity">
    <text evidence="2">Belongs to the bacterial solute-binding protein SsuA/TauA family.</text>
</comment>